<dbReference type="PROSITE" id="PS50109">
    <property type="entry name" value="HIS_KIN"/>
    <property type="match status" value="1"/>
</dbReference>
<keyword evidence="10 19" id="KW-0418">Kinase</keyword>
<dbReference type="SMART" id="SM00387">
    <property type="entry name" value="HATPase_c"/>
    <property type="match status" value="1"/>
</dbReference>
<evidence type="ECO:0000256" key="1">
    <source>
        <dbReference type="ARBA" id="ARBA00000085"/>
    </source>
</evidence>
<comment type="cofactor">
    <cofactor evidence="2">
        <name>[4Fe-4S] cluster</name>
        <dbReference type="ChEBI" id="CHEBI:49883"/>
    </cofactor>
</comment>
<name>A0ABR7M1B5_9ACTN</name>
<dbReference type="CDD" id="cd16917">
    <property type="entry name" value="HATPase_UhpB-NarQ-NarX-like"/>
    <property type="match status" value="1"/>
</dbReference>
<reference evidence="19 20" key="1">
    <citation type="submission" date="2020-06" db="EMBL/GenBank/DDBJ databases">
        <title>Actinomadura xiongansis sp. nov., isolated from soil of Baiyangdian.</title>
        <authorList>
            <person name="Zhang X."/>
        </authorList>
    </citation>
    <scope>NUCLEOTIDE SEQUENCE [LARGE SCALE GENOMIC DNA]</scope>
    <source>
        <strain evidence="19 20">HBUM206468</strain>
    </source>
</reference>
<dbReference type="InterPro" id="IPR004358">
    <property type="entry name" value="Sig_transdc_His_kin-like_C"/>
</dbReference>
<keyword evidence="20" id="KW-1185">Reference proteome</keyword>
<keyword evidence="8" id="KW-0808">Transferase</keyword>
<keyword evidence="17" id="KW-1133">Transmembrane helix</keyword>
<keyword evidence="17" id="KW-0812">Transmembrane</keyword>
<evidence type="ECO:0000256" key="13">
    <source>
        <dbReference type="ARBA" id="ARBA00023014"/>
    </source>
</evidence>
<protein>
    <recommendedName>
        <fullName evidence="5">Oxygen sensor histidine kinase NreB</fullName>
        <ecNumber evidence="4">2.7.13.3</ecNumber>
    </recommendedName>
    <alternativeName>
        <fullName evidence="15">Nitrogen regulation protein B</fullName>
    </alternativeName>
</protein>
<keyword evidence="13" id="KW-0411">Iron-sulfur</keyword>
<evidence type="ECO:0000256" key="6">
    <source>
        <dbReference type="ARBA" id="ARBA00022485"/>
    </source>
</evidence>
<dbReference type="PANTHER" id="PTHR24421:SF62">
    <property type="entry name" value="SENSORY TRANSDUCTION HISTIDINE KINASE"/>
    <property type="match status" value="1"/>
</dbReference>
<evidence type="ECO:0000256" key="10">
    <source>
        <dbReference type="ARBA" id="ARBA00022777"/>
    </source>
</evidence>
<accession>A0ABR7M1B5</accession>
<dbReference type="InterPro" id="IPR036890">
    <property type="entry name" value="HATPase_C_sf"/>
</dbReference>
<feature type="coiled-coil region" evidence="16">
    <location>
        <begin position="178"/>
        <end position="208"/>
    </location>
</feature>
<feature type="domain" description="Histidine kinase" evidence="18">
    <location>
        <begin position="329"/>
        <end position="421"/>
    </location>
</feature>
<gene>
    <name evidence="19" type="ORF">HKK74_36310</name>
</gene>
<feature type="transmembrane region" description="Helical" evidence="17">
    <location>
        <begin position="40"/>
        <end position="56"/>
    </location>
</feature>
<evidence type="ECO:0000259" key="18">
    <source>
        <dbReference type="PROSITE" id="PS50109"/>
    </source>
</evidence>
<keyword evidence="7" id="KW-0963">Cytoplasm</keyword>
<keyword evidence="17" id="KW-0472">Membrane</keyword>
<organism evidence="19 20">
    <name type="scientific">Actinomadura alba</name>
    <dbReference type="NCBI Taxonomy" id="406431"/>
    <lineage>
        <taxon>Bacteria</taxon>
        <taxon>Bacillati</taxon>
        <taxon>Actinomycetota</taxon>
        <taxon>Actinomycetes</taxon>
        <taxon>Streptosporangiales</taxon>
        <taxon>Thermomonosporaceae</taxon>
        <taxon>Actinomadura</taxon>
    </lineage>
</organism>
<comment type="subcellular location">
    <subcellularLocation>
        <location evidence="3">Cytoplasm</location>
    </subcellularLocation>
</comment>
<keyword evidence="11" id="KW-0408">Iron</keyword>
<evidence type="ECO:0000256" key="16">
    <source>
        <dbReference type="SAM" id="Coils"/>
    </source>
</evidence>
<dbReference type="InterPro" id="IPR005467">
    <property type="entry name" value="His_kinase_dom"/>
</dbReference>
<comment type="caution">
    <text evidence="19">The sequence shown here is derived from an EMBL/GenBank/DDBJ whole genome shotgun (WGS) entry which is preliminary data.</text>
</comment>
<keyword evidence="6" id="KW-0004">4Fe-4S</keyword>
<dbReference type="Pfam" id="PF07730">
    <property type="entry name" value="HisKA_3"/>
    <property type="match status" value="1"/>
</dbReference>
<evidence type="ECO:0000256" key="4">
    <source>
        <dbReference type="ARBA" id="ARBA00012438"/>
    </source>
</evidence>
<evidence type="ECO:0000256" key="12">
    <source>
        <dbReference type="ARBA" id="ARBA00023012"/>
    </source>
</evidence>
<evidence type="ECO:0000256" key="8">
    <source>
        <dbReference type="ARBA" id="ARBA00022679"/>
    </source>
</evidence>
<feature type="transmembrane region" description="Helical" evidence="17">
    <location>
        <begin position="13"/>
        <end position="33"/>
    </location>
</feature>
<evidence type="ECO:0000256" key="7">
    <source>
        <dbReference type="ARBA" id="ARBA00022490"/>
    </source>
</evidence>
<evidence type="ECO:0000256" key="5">
    <source>
        <dbReference type="ARBA" id="ARBA00017322"/>
    </source>
</evidence>
<feature type="transmembrane region" description="Helical" evidence="17">
    <location>
        <begin position="84"/>
        <end position="109"/>
    </location>
</feature>
<dbReference type="Pfam" id="PF02518">
    <property type="entry name" value="HATPase_c"/>
    <property type="match status" value="1"/>
</dbReference>
<evidence type="ECO:0000256" key="15">
    <source>
        <dbReference type="ARBA" id="ARBA00030800"/>
    </source>
</evidence>
<keyword evidence="9" id="KW-0479">Metal-binding</keyword>
<comment type="function">
    <text evidence="14">Member of the two-component regulatory system NreB/NreC involved in the control of dissimilatory nitrate/nitrite reduction in response to oxygen. NreB functions as a direct oxygen sensor histidine kinase which is autophosphorylated, in the absence of oxygen, probably at the conserved histidine residue, and transfers its phosphate group probably to a conserved aspartate residue of NreC. NreB/NreC activates the expression of the nitrate (narGHJI) and nitrite (nir) reductase operons, as well as the putative nitrate transporter gene narT.</text>
</comment>
<proteinExistence type="predicted"/>
<evidence type="ECO:0000256" key="3">
    <source>
        <dbReference type="ARBA" id="ARBA00004496"/>
    </source>
</evidence>
<dbReference type="Gene3D" id="1.20.5.1930">
    <property type="match status" value="1"/>
</dbReference>
<evidence type="ECO:0000313" key="19">
    <source>
        <dbReference type="EMBL" id="MBC6470915.1"/>
    </source>
</evidence>
<dbReference type="Gene3D" id="3.30.565.10">
    <property type="entry name" value="Histidine kinase-like ATPase, C-terminal domain"/>
    <property type="match status" value="1"/>
</dbReference>
<comment type="catalytic activity">
    <reaction evidence="1">
        <text>ATP + protein L-histidine = ADP + protein N-phospho-L-histidine.</text>
        <dbReference type="EC" id="2.7.13.3"/>
    </reaction>
</comment>
<keyword evidence="12" id="KW-0902">Two-component regulatory system</keyword>
<evidence type="ECO:0000256" key="9">
    <source>
        <dbReference type="ARBA" id="ARBA00022723"/>
    </source>
</evidence>
<dbReference type="PRINTS" id="PR00344">
    <property type="entry name" value="BCTRLSENSOR"/>
</dbReference>
<dbReference type="InterPro" id="IPR050482">
    <property type="entry name" value="Sensor_HK_TwoCompSys"/>
</dbReference>
<dbReference type="SUPFAM" id="SSF55874">
    <property type="entry name" value="ATPase domain of HSP90 chaperone/DNA topoisomerase II/histidine kinase"/>
    <property type="match status" value="1"/>
</dbReference>
<dbReference type="PANTHER" id="PTHR24421">
    <property type="entry name" value="NITRATE/NITRITE SENSOR PROTEIN NARX-RELATED"/>
    <property type="match status" value="1"/>
</dbReference>
<feature type="transmembrane region" description="Helical" evidence="17">
    <location>
        <begin position="150"/>
        <end position="172"/>
    </location>
</feature>
<dbReference type="EC" id="2.7.13.3" evidence="4"/>
<dbReference type="InterPro" id="IPR003594">
    <property type="entry name" value="HATPase_dom"/>
</dbReference>
<evidence type="ECO:0000313" key="20">
    <source>
        <dbReference type="Proteomes" id="UP000805614"/>
    </source>
</evidence>
<evidence type="ECO:0000256" key="14">
    <source>
        <dbReference type="ARBA" id="ARBA00024827"/>
    </source>
</evidence>
<dbReference type="GO" id="GO:0016301">
    <property type="term" value="F:kinase activity"/>
    <property type="evidence" value="ECO:0007669"/>
    <property type="project" value="UniProtKB-KW"/>
</dbReference>
<evidence type="ECO:0000256" key="17">
    <source>
        <dbReference type="SAM" id="Phobius"/>
    </source>
</evidence>
<sequence length="423" mass="46034">MTVEEWWDRFFRWGPYALLLLGALLTAATAHLLMTRAEMYAVVPVGLTALALQLWWSRPERRRPEVRQRPGGATPSEYTVAGRVYYTVRLALAFALTWLNPFFAVYAVLGYFDADRLMPRPAAYAGVVGTAVTMAGSQSGGLPPENAVQWVGFGALFALNTSLSLFFGHLGFQEEQNTRADEATIVELERTNARLEQALQENAALHAQLLVQAREAGVDDERRRLAAEIHDTIAQGLAGIITQLQAAADQEDPSAARDHIERAAALARQSLGEARRSVQDLGPGALEHDALPEALKKMAEAWSASSGVAADCTVTGIVEPLHDEVEATLLRVAQESLANASRHARATRVGVTLSYMDDEVSLDVRDDGRGFDPLAPPYREASRGFGLGGMRMRVERIAGAFDIETEPGRGTAVSVRVPLVRYG</sequence>
<evidence type="ECO:0000256" key="2">
    <source>
        <dbReference type="ARBA" id="ARBA00001966"/>
    </source>
</evidence>
<dbReference type="EMBL" id="JABVEC010000051">
    <property type="protein sequence ID" value="MBC6470915.1"/>
    <property type="molecule type" value="Genomic_DNA"/>
</dbReference>
<dbReference type="InterPro" id="IPR011712">
    <property type="entry name" value="Sig_transdc_His_kin_sub3_dim/P"/>
</dbReference>
<keyword evidence="16" id="KW-0175">Coiled coil</keyword>
<evidence type="ECO:0000256" key="11">
    <source>
        <dbReference type="ARBA" id="ARBA00023004"/>
    </source>
</evidence>
<dbReference type="Proteomes" id="UP000805614">
    <property type="component" value="Unassembled WGS sequence"/>
</dbReference>